<keyword evidence="4" id="KW-0206">Cytoskeleton</keyword>
<feature type="domain" description="DM10" evidence="9">
    <location>
        <begin position="105"/>
        <end position="213"/>
    </location>
</feature>
<dbReference type="InterPro" id="IPR011992">
    <property type="entry name" value="EF-hand-dom_pair"/>
</dbReference>
<evidence type="ECO:0000313" key="11">
    <source>
        <dbReference type="Proteomes" id="UP000440578"/>
    </source>
</evidence>
<dbReference type="SMART" id="SM00676">
    <property type="entry name" value="DM10"/>
    <property type="match status" value="1"/>
</dbReference>
<dbReference type="OrthoDB" id="6344221at2759"/>
<protein>
    <recommendedName>
        <fullName evidence="7">EF-hand domain-containing family member C2</fullName>
    </recommendedName>
</protein>
<evidence type="ECO:0000256" key="8">
    <source>
        <dbReference type="SAM" id="MobiDB-lite"/>
    </source>
</evidence>
<dbReference type="FunFam" id="2.30.29.170:FF:000002">
    <property type="entry name" value="EF-hand domain (C-terminal) containing 1"/>
    <property type="match status" value="1"/>
</dbReference>
<keyword evidence="5" id="KW-0966">Cell projection</keyword>
<dbReference type="PANTHER" id="PTHR12086:SF11">
    <property type="entry name" value="EF-HAND DOMAIN-CONTAINING FAMILY MEMBER C2"/>
    <property type="match status" value="1"/>
</dbReference>
<evidence type="ECO:0000256" key="7">
    <source>
        <dbReference type="ARBA" id="ARBA00039880"/>
    </source>
</evidence>
<evidence type="ECO:0000256" key="4">
    <source>
        <dbReference type="ARBA" id="ARBA00023212"/>
    </source>
</evidence>
<dbReference type="InterPro" id="IPR006602">
    <property type="entry name" value="DM10_dom"/>
</dbReference>
<sequence>MKTMPRRVLDSDLCIGAHVNVWGREVVLTDCDPFTREYYKLKYNKDLDEGRPYRPPKKPDPPRQVPPYLGFGSEEDTLTSVFNLIPQAPKKDFNKFMENDRNGLDGNVLRFSARMVTDSRIDASRQFILSFFLSDDTLSIYEVAIPNSGIAGGRFLERGPVKRDPQSYNDCAILPDCYVSEDLYVGAELVINKHRFRLVAADEYTLRYTDKRPGRYEKANPAQIIQKLRQHISRDGQRQMHKDFNEGYRVREHVCSYSEMVNILCKYAGAVLSEHELITLGRHFCADHNTTEYASQEELVGYLQRVMKEHKLGAECISRIEDGLMHHDPYRTGDVPGYQITNVLRQEQVPLPSDVVHEIIQCLPRTQAGTVNYCEFLKLLDWEKNPVPMPEKKPRLRQPWEKWDFPKPVQTVNYTSLLNEFAPRDSARSGPMPEVSCAPLTGAPVELSAHPTPDQIQRIPPDPLPMQWCDAAQPPPPAPTEPCPQ</sequence>
<dbReference type="GO" id="GO:0005874">
    <property type="term" value="C:microtubule"/>
    <property type="evidence" value="ECO:0007669"/>
    <property type="project" value="TreeGrafter"/>
</dbReference>
<dbReference type="PANTHER" id="PTHR12086">
    <property type="entry name" value="EF-HAND DOMAIN C-TERMINAL CONTAINING PROTEIN"/>
    <property type="match status" value="1"/>
</dbReference>
<feature type="compositionally biased region" description="Pro residues" evidence="8">
    <location>
        <begin position="473"/>
        <end position="485"/>
    </location>
</feature>
<comment type="function">
    <text evidence="6">Microtubule inner protein (MIP) part of the dynein-decorated doublet microtubules (DMTs) in cilia axoneme, which is required for motile cilia beating.</text>
</comment>
<evidence type="ECO:0000256" key="2">
    <source>
        <dbReference type="ARBA" id="ARBA00022490"/>
    </source>
</evidence>
<gene>
    <name evidence="10" type="primary">efhc2</name>
    <name evidence="10" type="ORF">FJT64_011551</name>
</gene>
<dbReference type="PROSITE" id="PS51336">
    <property type="entry name" value="DM10"/>
    <property type="match status" value="2"/>
</dbReference>
<dbReference type="Proteomes" id="UP000440578">
    <property type="component" value="Unassembled WGS sequence"/>
</dbReference>
<dbReference type="SUPFAM" id="SSF47473">
    <property type="entry name" value="EF-hand"/>
    <property type="match status" value="1"/>
</dbReference>
<evidence type="ECO:0000256" key="1">
    <source>
        <dbReference type="ARBA" id="ARBA00004430"/>
    </source>
</evidence>
<feature type="domain" description="DM10" evidence="9">
    <location>
        <begin position="1"/>
        <end position="43"/>
    </location>
</feature>
<dbReference type="EMBL" id="VIIS01001968">
    <property type="protein sequence ID" value="KAF0290239.1"/>
    <property type="molecule type" value="Genomic_DNA"/>
</dbReference>
<dbReference type="GO" id="GO:0010975">
    <property type="term" value="P:regulation of neuron projection development"/>
    <property type="evidence" value="ECO:0007669"/>
    <property type="project" value="TreeGrafter"/>
</dbReference>
<dbReference type="InterPro" id="IPR040193">
    <property type="entry name" value="EFHC1/EFHC2/EFHB"/>
</dbReference>
<dbReference type="GO" id="GO:0005930">
    <property type="term" value="C:axoneme"/>
    <property type="evidence" value="ECO:0007669"/>
    <property type="project" value="UniProtKB-SubCell"/>
</dbReference>
<comment type="caution">
    <text evidence="10">The sequence shown here is derived from an EMBL/GenBank/DDBJ whole genome shotgun (WGS) entry which is preliminary data.</text>
</comment>
<evidence type="ECO:0000256" key="6">
    <source>
        <dbReference type="ARBA" id="ARBA00035003"/>
    </source>
</evidence>
<dbReference type="AlphaFoldDB" id="A0A6A4VAS8"/>
<keyword evidence="2" id="KW-0963">Cytoplasm</keyword>
<dbReference type="Gene3D" id="2.30.29.170">
    <property type="match status" value="2"/>
</dbReference>
<organism evidence="10 11">
    <name type="scientific">Amphibalanus amphitrite</name>
    <name type="common">Striped barnacle</name>
    <name type="synonym">Balanus amphitrite</name>
    <dbReference type="NCBI Taxonomy" id="1232801"/>
    <lineage>
        <taxon>Eukaryota</taxon>
        <taxon>Metazoa</taxon>
        <taxon>Ecdysozoa</taxon>
        <taxon>Arthropoda</taxon>
        <taxon>Crustacea</taxon>
        <taxon>Multicrustacea</taxon>
        <taxon>Cirripedia</taxon>
        <taxon>Thoracica</taxon>
        <taxon>Thoracicalcarea</taxon>
        <taxon>Balanomorpha</taxon>
        <taxon>Balanoidea</taxon>
        <taxon>Balanidae</taxon>
        <taxon>Amphibalaninae</taxon>
        <taxon>Amphibalanus</taxon>
    </lineage>
</organism>
<keyword evidence="11" id="KW-1185">Reference proteome</keyword>
<evidence type="ECO:0000256" key="5">
    <source>
        <dbReference type="ARBA" id="ARBA00023273"/>
    </source>
</evidence>
<evidence type="ECO:0000313" key="10">
    <source>
        <dbReference type="EMBL" id="KAF0290239.1"/>
    </source>
</evidence>
<dbReference type="Pfam" id="PF06565">
    <property type="entry name" value="DM10_dom"/>
    <property type="match status" value="1"/>
</dbReference>
<accession>A0A6A4VAS8</accession>
<evidence type="ECO:0000256" key="3">
    <source>
        <dbReference type="ARBA" id="ARBA00022737"/>
    </source>
</evidence>
<keyword evidence="3" id="KW-0677">Repeat</keyword>
<name>A0A6A4VAS8_AMPAM</name>
<proteinExistence type="predicted"/>
<feature type="region of interest" description="Disordered" evidence="8">
    <location>
        <begin position="425"/>
        <end position="485"/>
    </location>
</feature>
<comment type="subcellular location">
    <subcellularLocation>
        <location evidence="1">Cytoplasm</location>
        <location evidence="1">Cytoskeleton</location>
        <location evidence="1">Cilium axoneme</location>
    </subcellularLocation>
</comment>
<reference evidence="10 11" key="1">
    <citation type="submission" date="2019-07" db="EMBL/GenBank/DDBJ databases">
        <title>Draft genome assembly of a fouling barnacle, Amphibalanus amphitrite (Darwin, 1854): The first reference genome for Thecostraca.</title>
        <authorList>
            <person name="Kim W."/>
        </authorList>
    </citation>
    <scope>NUCLEOTIDE SEQUENCE [LARGE SCALE GENOMIC DNA]</scope>
    <source>
        <strain evidence="10">SNU_AA5</strain>
        <tissue evidence="10">Soma without cirri and trophi</tissue>
    </source>
</reference>
<evidence type="ECO:0000259" key="9">
    <source>
        <dbReference type="PROSITE" id="PS51336"/>
    </source>
</evidence>